<dbReference type="InterPro" id="IPR020373">
    <property type="entry name" value="Kgd4/YMR-31"/>
</dbReference>
<dbReference type="OrthoDB" id="2116030at2759"/>
<evidence type="ECO:0000256" key="1">
    <source>
        <dbReference type="ARBA" id="ARBA00004173"/>
    </source>
</evidence>
<dbReference type="EMBL" id="SDEE01001479">
    <property type="protein sequence ID" value="RXW11989.1"/>
    <property type="molecule type" value="Genomic_DNA"/>
</dbReference>
<evidence type="ECO:0000313" key="5">
    <source>
        <dbReference type="EMBL" id="RXW11989.1"/>
    </source>
</evidence>
<proteinExistence type="inferred from homology"/>
<feature type="compositionally biased region" description="Polar residues" evidence="4">
    <location>
        <begin position="45"/>
        <end position="58"/>
    </location>
</feature>
<dbReference type="GO" id="GO:0006103">
    <property type="term" value="P:2-oxoglutarate metabolic process"/>
    <property type="evidence" value="ECO:0007669"/>
    <property type="project" value="InterPro"/>
</dbReference>
<feature type="compositionally biased region" description="Pro residues" evidence="4">
    <location>
        <begin position="28"/>
        <end position="38"/>
    </location>
</feature>
<comment type="caution">
    <text evidence="5">The sequence shown here is derived from an EMBL/GenBank/DDBJ whole genome shotgun (WGS) entry which is preliminary data.</text>
</comment>
<sequence>MKATVRLSSQFRQPLIKFLGKRKLPSAPDVPHPHPQAPPEFQKTFGHQSTNASGSSVAASKDDRTPQVAVYSQFWEAPSKYRVHGLEKVEIDSIMSGGASTA</sequence>
<comment type="subcellular location">
    <subcellularLocation>
        <location evidence="1">Mitochondrion</location>
    </subcellularLocation>
</comment>
<evidence type="ECO:0000256" key="3">
    <source>
        <dbReference type="ARBA" id="ARBA00043970"/>
    </source>
</evidence>
<organism evidence="5 6">
    <name type="scientific">Candolleomyces aberdarensis</name>
    <dbReference type="NCBI Taxonomy" id="2316362"/>
    <lineage>
        <taxon>Eukaryota</taxon>
        <taxon>Fungi</taxon>
        <taxon>Dikarya</taxon>
        <taxon>Basidiomycota</taxon>
        <taxon>Agaricomycotina</taxon>
        <taxon>Agaricomycetes</taxon>
        <taxon>Agaricomycetidae</taxon>
        <taxon>Agaricales</taxon>
        <taxon>Agaricineae</taxon>
        <taxon>Psathyrellaceae</taxon>
        <taxon>Candolleomyces</taxon>
    </lineage>
</organism>
<keyword evidence="2" id="KW-0496">Mitochondrion</keyword>
<accession>A0A4Q2CZQ3</accession>
<reference evidence="5 6" key="1">
    <citation type="submission" date="2019-01" db="EMBL/GenBank/DDBJ databases">
        <title>Draft genome sequence of Psathyrella aberdarensis IHI B618.</title>
        <authorList>
            <person name="Buettner E."/>
            <person name="Kellner H."/>
        </authorList>
    </citation>
    <scope>NUCLEOTIDE SEQUENCE [LARGE SCALE GENOMIC DNA]</scope>
    <source>
        <strain evidence="5 6">IHI B618</strain>
    </source>
</reference>
<feature type="region of interest" description="Disordered" evidence="4">
    <location>
        <begin position="22"/>
        <end position="64"/>
    </location>
</feature>
<dbReference type="AlphaFoldDB" id="A0A4Q2CZQ3"/>
<name>A0A4Q2CZQ3_9AGAR</name>
<dbReference type="Pfam" id="PF10937">
    <property type="entry name" value="Kgd4-YMR31"/>
    <property type="match status" value="1"/>
</dbReference>
<comment type="similarity">
    <text evidence="3">Belongs to the alpha-ketoglutarate dehydrogenase component 4 family.</text>
</comment>
<protein>
    <submittedName>
        <fullName evidence="5">Uncharacterized protein</fullName>
    </submittedName>
</protein>
<dbReference type="Proteomes" id="UP000290288">
    <property type="component" value="Unassembled WGS sequence"/>
</dbReference>
<keyword evidence="6" id="KW-1185">Reference proteome</keyword>
<evidence type="ECO:0000256" key="2">
    <source>
        <dbReference type="ARBA" id="ARBA00023128"/>
    </source>
</evidence>
<gene>
    <name evidence="5" type="ORF">EST38_g13864</name>
</gene>
<evidence type="ECO:0000313" key="6">
    <source>
        <dbReference type="Proteomes" id="UP000290288"/>
    </source>
</evidence>
<dbReference type="GO" id="GO:0005739">
    <property type="term" value="C:mitochondrion"/>
    <property type="evidence" value="ECO:0007669"/>
    <property type="project" value="UniProtKB-SubCell"/>
</dbReference>
<evidence type="ECO:0000256" key="4">
    <source>
        <dbReference type="SAM" id="MobiDB-lite"/>
    </source>
</evidence>